<dbReference type="AlphaFoldDB" id="A0A4Q7CP78"/>
<dbReference type="Proteomes" id="UP000293854">
    <property type="component" value="Unassembled WGS sequence"/>
</dbReference>
<name>A0A4Q7CP78_9STAP</name>
<dbReference type="PROSITE" id="PS50911">
    <property type="entry name" value="CHAP"/>
    <property type="match status" value="1"/>
</dbReference>
<accession>A0A4Q7CP78</accession>
<dbReference type="GO" id="GO:0008745">
    <property type="term" value="F:N-acetylmuramoyl-L-alanine amidase activity"/>
    <property type="evidence" value="ECO:0007669"/>
    <property type="project" value="UniProtKB-EC"/>
</dbReference>
<dbReference type="InterPro" id="IPR038765">
    <property type="entry name" value="Papain-like_cys_pep_sf"/>
</dbReference>
<feature type="region of interest" description="Disordered" evidence="3">
    <location>
        <begin position="265"/>
        <end position="303"/>
    </location>
</feature>
<dbReference type="EC" id="3.5.1.28" evidence="2"/>
<dbReference type="Gene3D" id="3.90.1720.10">
    <property type="entry name" value="endopeptidase domain like (from Nostoc punctiforme)"/>
    <property type="match status" value="1"/>
</dbReference>
<dbReference type="InterPro" id="IPR036505">
    <property type="entry name" value="Amidase/PGRP_sf"/>
</dbReference>
<evidence type="ECO:0000313" key="5">
    <source>
        <dbReference type="EMBL" id="RZI01517.1"/>
    </source>
</evidence>
<dbReference type="EMBL" id="RQTE01000159">
    <property type="protein sequence ID" value="RZI01517.1"/>
    <property type="molecule type" value="Genomic_DNA"/>
</dbReference>
<proteinExistence type="predicted"/>
<evidence type="ECO:0000259" key="4">
    <source>
        <dbReference type="PROSITE" id="PS50911"/>
    </source>
</evidence>
<protein>
    <recommendedName>
        <fullName evidence="2">N-acetylmuramoyl-L-alanine amidase</fullName>
        <ecNumber evidence="2">3.5.1.28</ecNumber>
    </recommendedName>
</protein>
<dbReference type="InterPro" id="IPR007921">
    <property type="entry name" value="CHAP_dom"/>
</dbReference>
<dbReference type="Gene3D" id="2.30.30.40">
    <property type="entry name" value="SH3 Domains"/>
    <property type="match status" value="1"/>
</dbReference>
<dbReference type="SMART" id="SM00644">
    <property type="entry name" value="Ami_2"/>
    <property type="match status" value="1"/>
</dbReference>
<dbReference type="Pfam" id="PF24246">
    <property type="entry name" value="SH3b_T"/>
    <property type="match status" value="1"/>
</dbReference>
<dbReference type="GO" id="GO:0009253">
    <property type="term" value="P:peptidoglycan catabolic process"/>
    <property type="evidence" value="ECO:0007669"/>
    <property type="project" value="InterPro"/>
</dbReference>
<comment type="catalytic activity">
    <reaction evidence="1">
        <text>Hydrolyzes the link between N-acetylmuramoyl residues and L-amino acid residues in certain cell-wall glycopeptides.</text>
        <dbReference type="EC" id="3.5.1.28"/>
    </reaction>
</comment>
<sequence length="608" mass="68203">MAQLNFTQNQAMAWIKAFYNKGGQDFDGWYGKQCMDEAIAYCYWLSGGTFRPSGNAIALTSMWLPDTFTRIKNIASTRPQKGDIVVWGYGEYATYGHVGIVTNPDPDGNLMTFVSLDQNWFNASLTHGSPPAYVKHNYNGVWGFIRPKFATESKATQATSKAKTKVAQSIKKVGSLEVGKVPPSKYAWSSKRLFKAKADDLGVTINARSGSKGKYTWNNTSLSYPAGTIFWVYEIMEGWCRIYNSSYNGWVWHERLRITSIDVKPTAKGSAKQKGNAKKPTTNKSTSEKIPKKTNAKKGNNPLNSVDWINSEHITGTKIKYNGNVIDKKDSIKGVVLHNDQGTMKPSQYEQWLYNREASGEYTMGFAAYYVNRNEVLYYHPIDYCEWHVGDSFGNHNYVGIEITESHPAANLSKKEFEDNEEIGCAVAAKVLKLKKLPVNRTTVKLHRQFTATSCPHKSWDLHAKGDNTPANIRKMQDYFIEKIKHYYNGGSLTKDLAPAKEDTEKGAVPHIPTGYVKNSKGILTKRERGRFIVGDTAVRVRTGASTKHKVTGLLPAGYNGIIYDTAIIQNGFRWISYISDNGRRYIATGHADKNGNRIDYFGKFTSV</sequence>
<dbReference type="InterPro" id="IPR057505">
    <property type="entry name" value="SH3b_T_C"/>
</dbReference>
<dbReference type="RefSeq" id="WP_130135573.1">
    <property type="nucleotide sequence ID" value="NZ_RQTE01000159.1"/>
</dbReference>
<dbReference type="SUPFAM" id="SSF55846">
    <property type="entry name" value="N-acetylmuramoyl-L-alanine amidase-like"/>
    <property type="match status" value="1"/>
</dbReference>
<comment type="caution">
    <text evidence="5">The sequence shown here is derived from an EMBL/GenBank/DDBJ whole genome shotgun (WGS) entry which is preliminary data.</text>
</comment>
<dbReference type="Pfam" id="PF05257">
    <property type="entry name" value="CHAP"/>
    <property type="match status" value="1"/>
</dbReference>
<dbReference type="InterPro" id="IPR003646">
    <property type="entry name" value="SH3-like_bac-type"/>
</dbReference>
<dbReference type="Pfam" id="PF01510">
    <property type="entry name" value="Amidase_2"/>
    <property type="match status" value="1"/>
</dbReference>
<gene>
    <name evidence="5" type="ORF">EIG99_08670</name>
</gene>
<dbReference type="Gene3D" id="3.40.80.10">
    <property type="entry name" value="Peptidoglycan recognition protein-like"/>
    <property type="match status" value="1"/>
</dbReference>
<evidence type="ECO:0000256" key="2">
    <source>
        <dbReference type="ARBA" id="ARBA00011901"/>
    </source>
</evidence>
<organism evidence="5 6">
    <name type="scientific">Staphylococcus condimenti</name>
    <dbReference type="NCBI Taxonomy" id="70255"/>
    <lineage>
        <taxon>Bacteria</taxon>
        <taxon>Bacillati</taxon>
        <taxon>Bacillota</taxon>
        <taxon>Bacilli</taxon>
        <taxon>Bacillales</taxon>
        <taxon>Staphylococcaceae</taxon>
        <taxon>Staphylococcus</taxon>
    </lineage>
</organism>
<dbReference type="SUPFAM" id="SSF54001">
    <property type="entry name" value="Cysteine proteinases"/>
    <property type="match status" value="1"/>
</dbReference>
<evidence type="ECO:0000256" key="3">
    <source>
        <dbReference type="SAM" id="MobiDB-lite"/>
    </source>
</evidence>
<dbReference type="InterPro" id="IPR002502">
    <property type="entry name" value="Amidase_domain"/>
</dbReference>
<feature type="domain" description="Peptidase C51" evidence="4">
    <location>
        <begin position="9"/>
        <end position="146"/>
    </location>
</feature>
<dbReference type="Pfam" id="PF08460">
    <property type="entry name" value="SH3_5"/>
    <property type="match status" value="1"/>
</dbReference>
<evidence type="ECO:0000256" key="1">
    <source>
        <dbReference type="ARBA" id="ARBA00001561"/>
    </source>
</evidence>
<evidence type="ECO:0000313" key="6">
    <source>
        <dbReference type="Proteomes" id="UP000293854"/>
    </source>
</evidence>
<reference evidence="5 6" key="1">
    <citation type="submission" date="2018-11" db="EMBL/GenBank/DDBJ databases">
        <title>Genomic profiling of Staphylococcus species from a Poultry farm system in KwaZulu-Natal, South Africa.</title>
        <authorList>
            <person name="Amoako D.G."/>
            <person name="Somboro A.M."/>
            <person name="Abia A.L.K."/>
            <person name="Bester L.A."/>
            <person name="Essack S.Y."/>
        </authorList>
    </citation>
    <scope>NUCLEOTIDE SEQUENCE [LARGE SCALE GENOMIC DNA]</scope>
    <source>
        <strain evidence="5 6">SA11</strain>
    </source>
</reference>